<dbReference type="InterPro" id="IPR001138">
    <property type="entry name" value="Zn2Cys6_DnaBD"/>
</dbReference>
<keyword evidence="1" id="KW-0479">Metal-binding</keyword>
<dbReference type="EMBL" id="MVBO01000002">
    <property type="protein sequence ID" value="OZJ06676.1"/>
    <property type="molecule type" value="Genomic_DNA"/>
</dbReference>
<feature type="region of interest" description="Disordered" evidence="7">
    <location>
        <begin position="352"/>
        <end position="376"/>
    </location>
</feature>
<dbReference type="SUPFAM" id="SSF102405">
    <property type="entry name" value="MCP/YpsA-like"/>
    <property type="match status" value="1"/>
</dbReference>
<dbReference type="GO" id="GO:0016787">
    <property type="term" value="F:hydrolase activity"/>
    <property type="evidence" value="ECO:0007669"/>
    <property type="project" value="InterPro"/>
</dbReference>
<dbReference type="CDD" id="cd00067">
    <property type="entry name" value="GAL4"/>
    <property type="match status" value="1"/>
</dbReference>
<feature type="region of interest" description="Disordered" evidence="7">
    <location>
        <begin position="388"/>
        <end position="441"/>
    </location>
</feature>
<feature type="compositionally biased region" description="Low complexity" evidence="7">
    <location>
        <begin position="1002"/>
        <end position="1011"/>
    </location>
</feature>
<dbReference type="GO" id="GO:0008270">
    <property type="term" value="F:zinc ion binding"/>
    <property type="evidence" value="ECO:0007669"/>
    <property type="project" value="InterPro"/>
</dbReference>
<feature type="compositionally biased region" description="Gly residues" evidence="7">
    <location>
        <begin position="274"/>
        <end position="283"/>
    </location>
</feature>
<evidence type="ECO:0000256" key="4">
    <source>
        <dbReference type="ARBA" id="ARBA00023125"/>
    </source>
</evidence>
<evidence type="ECO:0000256" key="3">
    <source>
        <dbReference type="ARBA" id="ARBA00023015"/>
    </source>
</evidence>
<proteinExistence type="predicted"/>
<dbReference type="GO" id="GO:0000981">
    <property type="term" value="F:DNA-binding transcription factor activity, RNA polymerase II-specific"/>
    <property type="evidence" value="ECO:0007669"/>
    <property type="project" value="InterPro"/>
</dbReference>
<feature type="region of interest" description="Disordered" evidence="7">
    <location>
        <begin position="974"/>
        <end position="1011"/>
    </location>
</feature>
<sequence length="1097" mass="121385">MSVKTVCVFCGSTPNVHQDYFDHAIELGKALAANEIHLVYGGGVKGLMGALAQATYEAGGRVTGIIPETLYRISQQSVGELVIVKDMHSRKALMNEKSDAFIALPGGFGTLEELLEVTTWSQLNIHTKPIVCLNTRGYWNGLLDLVRNCVQEGFITQKNEGIIVAAETVPALLQALEKYEPPEGRYGKLAWAMTTPGLQVASADGKGDEFEEDAGLREGVISPMSDKDVPMSPDKSIHLASQRTLQAGMPRQCRRSDSFGGGNASGGDEDSGTQGIGGNGGGANNKRQRVSRACDLCRRKKVKSYNDATKKRGPPKGYIEAIEGRLHRMESLLEGLAQINDPRAQALLAELNSPLETPGGERIQAKSRRRLPSEQAGLLRVKQAHAGDFQDDDESYGSGHRQAGYHGESEESPPMLGDDPWDGSTMYNPDGSDPRGVLSKDENGQLRYHGKSSGLYLLRNTPGFHHGVFHYPRNRRISQMHQEGQSASSRLNRSCSVSNLPPPLVPAPTVMSATPYRPQIDPYQTPPPDVAEALVTIYFQYFHPTLPMIHRQSFLESFYSSTHPPSLILLNAIFAIAARVSDDPRLRSPQESIWNGYSEPAAQSQPLDNIGDIFFERALLLFEADNGVSRSSSVQALILMAIHQQGALKSARAWLLSGMAIRMAQDLGLNRNCENWGYLRTECESRNRVFWTCFVIDRIFSAVYGRSLTIDDRDCDALYPREEDGPWPTRSDGRERAPNTNEPIIAHYCHFIKLCEILGRVLQNIYSVKARLVSTTVANDRMLSMLDSSLKQWYDNLPVHLKYPTLSASSQTMARQAVTPSSLAIYQTHLLYHTIIILLHRPFINLPDLPPAAPSSFPSVPICTKAATSILEIAEVMQSQQLLRGVWNFATFEFYTAGMTFARNLAHVPDNADPSQEHHDPNINQIRLTKILGMLLQLRSTWRASDRLHYMLSLGRYASNSIANGNGGEFAQTPRLAKPEPTMPFRPTPTNDVRFNKEPSVTSTPIYTPTATTVEPENPFLMMDPFAAPGSVASSMTRMPRGQAVLTTMGSELWTGPETMQENQEWPKRQEEQQHDGVLENGTTNSVVEPVANVVYW</sequence>
<dbReference type="Pfam" id="PF03641">
    <property type="entry name" value="Lysine_decarbox"/>
    <property type="match status" value="1"/>
</dbReference>
<organism evidence="9 10">
    <name type="scientific">Bifiguratus adelaidae</name>
    <dbReference type="NCBI Taxonomy" id="1938954"/>
    <lineage>
        <taxon>Eukaryota</taxon>
        <taxon>Fungi</taxon>
        <taxon>Fungi incertae sedis</taxon>
        <taxon>Mucoromycota</taxon>
        <taxon>Mucoromycotina</taxon>
        <taxon>Endogonomycetes</taxon>
        <taxon>Endogonales</taxon>
        <taxon>Endogonales incertae sedis</taxon>
        <taxon>Bifiguratus</taxon>
    </lineage>
</organism>
<feature type="region of interest" description="Disordered" evidence="7">
    <location>
        <begin position="244"/>
        <end position="289"/>
    </location>
</feature>
<reference evidence="9 10" key="1">
    <citation type="journal article" date="2017" name="Mycologia">
        <title>Bifiguratus adelaidae, gen. et sp. nov., a new member of Mucoromycotina in endophytic and soil-dwelling habitats.</title>
        <authorList>
            <person name="Torres-Cruz T.J."/>
            <person name="Billingsley Tobias T.L."/>
            <person name="Almatruk M."/>
            <person name="Hesse C."/>
            <person name="Kuske C.R."/>
            <person name="Desiro A."/>
            <person name="Benucci G.M."/>
            <person name="Bonito G."/>
            <person name="Stajich J.E."/>
            <person name="Dunlap C."/>
            <person name="Arnold A.E."/>
            <person name="Porras-Alfaro A."/>
        </authorList>
    </citation>
    <scope>NUCLEOTIDE SEQUENCE [LARGE SCALE GENOMIC DNA]</scope>
    <source>
        <strain evidence="9 10">AZ0501</strain>
    </source>
</reference>
<dbReference type="AlphaFoldDB" id="A0A261Y7R9"/>
<evidence type="ECO:0000256" key="5">
    <source>
        <dbReference type="ARBA" id="ARBA00023163"/>
    </source>
</evidence>
<dbReference type="PANTHER" id="PTHR31313:SF78">
    <property type="entry name" value="TRANSCRIPTION FACTOR DOMAIN-CONTAINING PROTEIN"/>
    <property type="match status" value="1"/>
</dbReference>
<keyword evidence="6" id="KW-0539">Nucleus</keyword>
<dbReference type="InterPro" id="IPR007219">
    <property type="entry name" value="XnlR_reg_dom"/>
</dbReference>
<dbReference type="InterPro" id="IPR005269">
    <property type="entry name" value="LOG"/>
</dbReference>
<gene>
    <name evidence="9" type="ORF">BZG36_00393</name>
</gene>
<feature type="domain" description="Xylanolytic transcriptional activator regulatory" evidence="8">
    <location>
        <begin position="653"/>
        <end position="726"/>
    </location>
</feature>
<evidence type="ECO:0000313" key="10">
    <source>
        <dbReference type="Proteomes" id="UP000242875"/>
    </source>
</evidence>
<comment type="caution">
    <text evidence="9">The sequence shown here is derived from an EMBL/GenBank/DDBJ whole genome shotgun (WGS) entry which is preliminary data.</text>
</comment>
<dbReference type="SMART" id="SM00906">
    <property type="entry name" value="Fungal_trans"/>
    <property type="match status" value="1"/>
</dbReference>
<keyword evidence="4" id="KW-0238">DNA-binding</keyword>
<evidence type="ECO:0000259" key="8">
    <source>
        <dbReference type="SMART" id="SM00906"/>
    </source>
</evidence>
<dbReference type="InterPro" id="IPR051615">
    <property type="entry name" value="Transcr_Regulatory_Elem"/>
</dbReference>
<keyword evidence="2" id="KW-0862">Zinc</keyword>
<feature type="region of interest" description="Disordered" evidence="7">
    <location>
        <begin position="202"/>
        <end position="232"/>
    </location>
</feature>
<name>A0A261Y7R9_9FUNG</name>
<evidence type="ECO:0000256" key="7">
    <source>
        <dbReference type="SAM" id="MobiDB-lite"/>
    </source>
</evidence>
<dbReference type="NCBIfam" id="TIGR00730">
    <property type="entry name" value="Rossman fold protein, TIGR00730 family"/>
    <property type="match status" value="1"/>
</dbReference>
<dbReference type="InterPro" id="IPR031100">
    <property type="entry name" value="LOG_fam"/>
</dbReference>
<keyword evidence="3" id="KW-0805">Transcription regulation</keyword>
<dbReference type="GO" id="GO:0006351">
    <property type="term" value="P:DNA-templated transcription"/>
    <property type="evidence" value="ECO:0007669"/>
    <property type="project" value="InterPro"/>
</dbReference>
<evidence type="ECO:0000256" key="1">
    <source>
        <dbReference type="ARBA" id="ARBA00022723"/>
    </source>
</evidence>
<dbReference type="Gene3D" id="3.40.50.450">
    <property type="match status" value="1"/>
</dbReference>
<dbReference type="Proteomes" id="UP000242875">
    <property type="component" value="Unassembled WGS sequence"/>
</dbReference>
<accession>A0A261Y7R9</accession>
<dbReference type="GO" id="GO:0003677">
    <property type="term" value="F:DNA binding"/>
    <property type="evidence" value="ECO:0007669"/>
    <property type="project" value="UniProtKB-KW"/>
</dbReference>
<dbReference type="Pfam" id="PF04082">
    <property type="entry name" value="Fungal_trans"/>
    <property type="match status" value="1"/>
</dbReference>
<evidence type="ECO:0000313" key="9">
    <source>
        <dbReference type="EMBL" id="OZJ06676.1"/>
    </source>
</evidence>
<evidence type="ECO:0000256" key="6">
    <source>
        <dbReference type="ARBA" id="ARBA00023242"/>
    </source>
</evidence>
<dbReference type="OrthoDB" id="414463at2759"/>
<dbReference type="PANTHER" id="PTHR31313">
    <property type="entry name" value="TY1 ENHANCER ACTIVATOR"/>
    <property type="match status" value="1"/>
</dbReference>
<dbReference type="CDD" id="cd12148">
    <property type="entry name" value="fungal_TF_MHR"/>
    <property type="match status" value="1"/>
</dbReference>
<dbReference type="GO" id="GO:0009691">
    <property type="term" value="P:cytokinin biosynthetic process"/>
    <property type="evidence" value="ECO:0007669"/>
    <property type="project" value="InterPro"/>
</dbReference>
<keyword evidence="5" id="KW-0804">Transcription</keyword>
<protein>
    <recommendedName>
        <fullName evidence="8">Xylanolytic transcriptional activator regulatory domain-containing protein</fullName>
    </recommendedName>
</protein>
<keyword evidence="10" id="KW-1185">Reference proteome</keyword>
<evidence type="ECO:0000256" key="2">
    <source>
        <dbReference type="ARBA" id="ARBA00022833"/>
    </source>
</evidence>